<evidence type="ECO:0000256" key="6">
    <source>
        <dbReference type="RuleBase" id="RU361217"/>
    </source>
</evidence>
<dbReference type="PROSITE" id="PS00978">
    <property type="entry name" value="FAD_G3PDH_2"/>
    <property type="match status" value="1"/>
</dbReference>
<evidence type="ECO:0000256" key="1">
    <source>
        <dbReference type="ARBA" id="ARBA00001974"/>
    </source>
</evidence>
<protein>
    <recommendedName>
        <fullName evidence="6">Glycerol-3-phosphate dehydrogenase</fullName>
        <ecNumber evidence="6">1.1.5.3</ecNumber>
    </recommendedName>
</protein>
<evidence type="ECO:0000259" key="8">
    <source>
        <dbReference type="Pfam" id="PF16901"/>
    </source>
</evidence>
<dbReference type="Gene3D" id="3.30.9.10">
    <property type="entry name" value="D-Amino Acid Oxidase, subunit A, domain 2"/>
    <property type="match status" value="1"/>
</dbReference>
<sequence length="511" mass="58355">MQLATVVSHSDLFIIGGGINGTGIAADAAGRGLTVTLCEQADLASATSSASSKLIHGGLRYLEHYEFSLVRKALAEREILLRKAPHIIRPLQFILPHQKHLRPAWLIRIGLFLYDHLAKRKFLPRSRAYNLNTTLFGKNLKSKLKRGFSYYDCHVDDSRLVVLNALSAKEQGATILTRSKCIFAKRHNNMLWYVKVQDQQTQIIKEYTAKALINASGPWASTILPNLTHAPTQYHLSLVKGSHIVIPKLYEGEHAYILQNTDNRIVFTIPYEQNFTLIGTTDLNYEDDPAQVKINNEEIDYLINLVNNYFEPGMQKADILWNYSGVRPLLNDESDTPSAITRDYKIIVDDQHGLPLVNIFGGKITTYRTLAEQTLEKLQPYFPAMTAPWTANDYLPGGDLGTKTFDKFYQRLQDQYPWLPKQLTLRLARSYGARIHCILRKCTSTTDLGQHFGNTLYEKEVKYLIEHEWAKTADDILWRRSKLGLHLTAEQQKQLSAWLSHYLNQQENNLK</sequence>
<dbReference type="PRINTS" id="PR01001">
    <property type="entry name" value="FADG3PDH"/>
</dbReference>
<keyword evidence="3 6" id="KW-0285">Flavoprotein</keyword>
<dbReference type="EC" id="1.1.5.3" evidence="6"/>
<proteinExistence type="inferred from homology"/>
<dbReference type="InterPro" id="IPR000447">
    <property type="entry name" value="G3P_DH_FAD-dep"/>
</dbReference>
<dbReference type="PANTHER" id="PTHR11985">
    <property type="entry name" value="GLYCEROL-3-PHOSPHATE DEHYDROGENASE"/>
    <property type="match status" value="1"/>
</dbReference>
<dbReference type="Gene3D" id="3.50.50.60">
    <property type="entry name" value="FAD/NAD(P)-binding domain"/>
    <property type="match status" value="1"/>
</dbReference>
<name>A0A1L6TAP2_PISSA</name>
<dbReference type="GO" id="GO:0009331">
    <property type="term" value="C:glycerol-3-phosphate dehydrogenase (FAD) complex"/>
    <property type="evidence" value="ECO:0007669"/>
    <property type="project" value="UniProtKB-UniRule"/>
</dbReference>
<comment type="cofactor">
    <cofactor evidence="1 6">
        <name>FAD</name>
        <dbReference type="ChEBI" id="CHEBI:57692"/>
    </cofactor>
</comment>
<dbReference type="InterPro" id="IPR036188">
    <property type="entry name" value="FAD/NAD-bd_sf"/>
</dbReference>
<dbReference type="NCBIfam" id="NF009906">
    <property type="entry name" value="PRK13369.1"/>
    <property type="match status" value="1"/>
</dbReference>
<keyword evidence="5 6" id="KW-0560">Oxidoreductase</keyword>
<dbReference type="InterPro" id="IPR031656">
    <property type="entry name" value="DAO_C"/>
</dbReference>
<comment type="similarity">
    <text evidence="2 6">Belongs to the FAD-dependent glycerol-3-phosphate dehydrogenase family.</text>
</comment>
<dbReference type="Proteomes" id="UP000029558">
    <property type="component" value="Chromosome"/>
</dbReference>
<evidence type="ECO:0000259" key="7">
    <source>
        <dbReference type="Pfam" id="PF01266"/>
    </source>
</evidence>
<evidence type="ECO:0000313" key="9">
    <source>
        <dbReference type="EMBL" id="ALB22338.1"/>
    </source>
</evidence>
<dbReference type="NCBIfam" id="NF008899">
    <property type="entry name" value="PRK12266.1"/>
    <property type="match status" value="1"/>
</dbReference>
<evidence type="ECO:0000313" key="10">
    <source>
        <dbReference type="Proteomes" id="UP000029558"/>
    </source>
</evidence>
<dbReference type="InterPro" id="IPR038299">
    <property type="entry name" value="DAO_C_sf"/>
</dbReference>
<dbReference type="Pfam" id="PF01266">
    <property type="entry name" value="DAO"/>
    <property type="match status" value="1"/>
</dbReference>
<dbReference type="GO" id="GO:0046168">
    <property type="term" value="P:glycerol-3-phosphate catabolic process"/>
    <property type="evidence" value="ECO:0007669"/>
    <property type="project" value="TreeGrafter"/>
</dbReference>
<accession>A0A1L6TAP2</accession>
<evidence type="ECO:0000256" key="4">
    <source>
        <dbReference type="ARBA" id="ARBA00022827"/>
    </source>
</evidence>
<dbReference type="AlphaFoldDB" id="A0A1L6TAP2"/>
<dbReference type="GO" id="GO:0004368">
    <property type="term" value="F:glycerol-3-phosphate dehydrogenase (quinone) activity"/>
    <property type="evidence" value="ECO:0007669"/>
    <property type="project" value="UniProtKB-EC"/>
</dbReference>
<evidence type="ECO:0000256" key="5">
    <source>
        <dbReference type="ARBA" id="ARBA00023002"/>
    </source>
</evidence>
<dbReference type="Pfam" id="PF16901">
    <property type="entry name" value="DAO_C"/>
    <property type="match status" value="1"/>
</dbReference>
<dbReference type="Gene3D" id="1.10.8.870">
    <property type="entry name" value="Alpha-glycerophosphate oxidase, cap domain"/>
    <property type="match status" value="1"/>
</dbReference>
<dbReference type="Gene3D" id="6.10.250.1890">
    <property type="match status" value="1"/>
</dbReference>
<feature type="domain" description="Alpha-glycerophosphate oxidase C-terminal" evidence="8">
    <location>
        <begin position="390"/>
        <end position="488"/>
    </location>
</feature>
<evidence type="ECO:0000256" key="2">
    <source>
        <dbReference type="ARBA" id="ARBA00007330"/>
    </source>
</evidence>
<organism evidence="9 10">
    <name type="scientific">Piscirickettsia salmonis</name>
    <dbReference type="NCBI Taxonomy" id="1238"/>
    <lineage>
        <taxon>Bacteria</taxon>
        <taxon>Pseudomonadati</taxon>
        <taxon>Pseudomonadota</taxon>
        <taxon>Gammaproteobacteria</taxon>
        <taxon>Thiotrichales</taxon>
        <taxon>Piscirickettsiaceae</taxon>
        <taxon>Piscirickettsia</taxon>
    </lineage>
</organism>
<dbReference type="PANTHER" id="PTHR11985:SF15">
    <property type="entry name" value="GLYCEROL-3-PHOSPHATE DEHYDROGENASE, MITOCHONDRIAL"/>
    <property type="match status" value="1"/>
</dbReference>
<dbReference type="OrthoDB" id="9766796at2"/>
<dbReference type="InterPro" id="IPR006076">
    <property type="entry name" value="FAD-dep_OxRdtase"/>
</dbReference>
<reference evidence="9 10" key="1">
    <citation type="journal article" date="2014" name="Genome Announc.">
        <title>Comparative Genome Analysis of Two Isolates of the Fish Pathogen Piscirickettsia salmonis from Different Hosts Reveals Major Differences in Virulence-Associated Secretion Systems.</title>
        <authorList>
            <person name="Bohle H."/>
            <person name="Henriquez P."/>
            <person name="Grothusen H."/>
            <person name="Navas E."/>
            <person name="Sandoval A."/>
            <person name="Bustamante F."/>
            <person name="Bustos P."/>
            <person name="Mancilla M."/>
        </authorList>
    </citation>
    <scope>NUCLEOTIDE SEQUENCE [LARGE SCALE GENOMIC DNA]</scope>
    <source>
        <strain evidence="10">B1-32597</strain>
    </source>
</reference>
<dbReference type="RefSeq" id="WP_017377433.1">
    <property type="nucleotide sequence ID" value="NZ_CP012508.1"/>
</dbReference>
<dbReference type="SUPFAM" id="SSF51905">
    <property type="entry name" value="FAD/NAD(P)-binding domain"/>
    <property type="match status" value="1"/>
</dbReference>
<feature type="domain" description="FAD dependent oxidoreductase" evidence="7">
    <location>
        <begin position="11"/>
        <end position="336"/>
    </location>
</feature>
<dbReference type="EMBL" id="CP012508">
    <property type="protein sequence ID" value="ALB22338.1"/>
    <property type="molecule type" value="Genomic_DNA"/>
</dbReference>
<dbReference type="PROSITE" id="PS00977">
    <property type="entry name" value="FAD_G3PDH_1"/>
    <property type="match status" value="1"/>
</dbReference>
<evidence type="ECO:0000256" key="3">
    <source>
        <dbReference type="ARBA" id="ARBA00022630"/>
    </source>
</evidence>
<comment type="catalytic activity">
    <reaction evidence="6">
        <text>a quinone + sn-glycerol 3-phosphate = dihydroxyacetone phosphate + a quinol</text>
        <dbReference type="Rhea" id="RHEA:18977"/>
        <dbReference type="ChEBI" id="CHEBI:24646"/>
        <dbReference type="ChEBI" id="CHEBI:57597"/>
        <dbReference type="ChEBI" id="CHEBI:57642"/>
        <dbReference type="ChEBI" id="CHEBI:132124"/>
        <dbReference type="EC" id="1.1.5.3"/>
    </reaction>
</comment>
<gene>
    <name evidence="9" type="ORF">KU39_1155</name>
</gene>
<keyword evidence="4" id="KW-0274">FAD</keyword>